<dbReference type="InterPro" id="IPR012337">
    <property type="entry name" value="RNaseH-like_sf"/>
</dbReference>
<evidence type="ECO:0000256" key="8">
    <source>
        <dbReference type="PROSITE-ProRule" id="PRU00027"/>
    </source>
</evidence>
<keyword evidence="11" id="KW-1185">Reference proteome</keyword>
<dbReference type="GO" id="GO:0005634">
    <property type="term" value="C:nucleus"/>
    <property type="evidence" value="ECO:0007669"/>
    <property type="project" value="UniProtKB-SubCell"/>
</dbReference>
<name>A0A8T0F7G3_ARGBR</name>
<evidence type="ECO:0000259" key="9">
    <source>
        <dbReference type="PROSITE" id="PS50808"/>
    </source>
</evidence>
<evidence type="ECO:0000256" key="4">
    <source>
        <dbReference type="ARBA" id="ARBA00022833"/>
    </source>
</evidence>
<keyword evidence="3 8" id="KW-0863">Zinc-finger</keyword>
<accession>A0A8T0F7G3</accession>
<keyword evidence="7" id="KW-0539">Nucleus</keyword>
<evidence type="ECO:0000256" key="6">
    <source>
        <dbReference type="ARBA" id="ARBA00023163"/>
    </source>
</evidence>
<dbReference type="GO" id="GO:0009791">
    <property type="term" value="P:post-embryonic development"/>
    <property type="evidence" value="ECO:0007669"/>
    <property type="project" value="UniProtKB-ARBA"/>
</dbReference>
<dbReference type="PANTHER" id="PTHR46481">
    <property type="entry name" value="ZINC FINGER BED DOMAIN-CONTAINING PROTEIN 4"/>
    <property type="match status" value="1"/>
</dbReference>
<dbReference type="SUPFAM" id="SSF53098">
    <property type="entry name" value="Ribonuclease H-like"/>
    <property type="match status" value="1"/>
</dbReference>
<evidence type="ECO:0000256" key="5">
    <source>
        <dbReference type="ARBA" id="ARBA00023015"/>
    </source>
</evidence>
<dbReference type="PROSITE" id="PS50808">
    <property type="entry name" value="ZF_BED"/>
    <property type="match status" value="1"/>
</dbReference>
<evidence type="ECO:0000313" key="10">
    <source>
        <dbReference type="EMBL" id="KAF8784933.1"/>
    </source>
</evidence>
<gene>
    <name evidence="10" type="ORF">HNY73_010540</name>
</gene>
<dbReference type="GO" id="GO:0008270">
    <property type="term" value="F:zinc ion binding"/>
    <property type="evidence" value="ECO:0007669"/>
    <property type="project" value="UniProtKB-KW"/>
</dbReference>
<reference evidence="10" key="1">
    <citation type="journal article" date="2020" name="bioRxiv">
        <title>Chromosome-level reference genome of the European wasp spider Argiope bruennichi: a resource for studies on range expansion and evolutionary adaptation.</title>
        <authorList>
            <person name="Sheffer M.M."/>
            <person name="Hoppe A."/>
            <person name="Krehenwinkel H."/>
            <person name="Uhl G."/>
            <person name="Kuss A.W."/>
            <person name="Jensen L."/>
            <person name="Jensen C."/>
            <person name="Gillespie R.G."/>
            <person name="Hoff K.J."/>
            <person name="Prost S."/>
        </authorList>
    </citation>
    <scope>NUCLEOTIDE SEQUENCE</scope>
</reference>
<comment type="subcellular location">
    <subcellularLocation>
        <location evidence="1">Nucleus</location>
    </subcellularLocation>
</comment>
<dbReference type="InterPro" id="IPR052035">
    <property type="entry name" value="ZnF_BED_domain_contain"/>
</dbReference>
<dbReference type="AlphaFoldDB" id="A0A8T0F7G3"/>
<dbReference type="GO" id="GO:0003677">
    <property type="term" value="F:DNA binding"/>
    <property type="evidence" value="ECO:0007669"/>
    <property type="project" value="InterPro"/>
</dbReference>
<reference evidence="10" key="2">
    <citation type="submission" date="2020-06" db="EMBL/GenBank/DDBJ databases">
        <authorList>
            <person name="Sheffer M."/>
        </authorList>
    </citation>
    <scope>NUCLEOTIDE SEQUENCE</scope>
</reference>
<protein>
    <submittedName>
        <fullName evidence="10">Zinc finger BED domain-containing protein 4</fullName>
    </submittedName>
</protein>
<keyword evidence="5" id="KW-0805">Transcription regulation</keyword>
<dbReference type="EMBL" id="JABXBU010000030">
    <property type="protein sequence ID" value="KAF8784933.1"/>
    <property type="molecule type" value="Genomic_DNA"/>
</dbReference>
<sequence length="488" mass="55473">MDQSVMRGGYIGKRKRSPIWTFFTAVDETHACCNICKNKLSYETTVTNLTKHMMKKHPTVRLKELQRASCNIQVNEEAIDEPIPGPSRISTLEPENNALNPAYRLPSRDTIVNTLLPSIYEEVSHDVERACFTIKKACVTADYWTSVDNESFMAVTAHYLDEEFKMNSLLLEVSVFNIVRTIRNELRWPHLGCFAHNLNLIIKDALAEFSDLIEKVKTIVCHFKRSSLANSKLLECQVTAGKEAKEIIQDVPTRWNSTFHMIERFVELESFIRTTVALLDADLPHLTTKEWKTLQLLCKILKPFEDATTMASGENYITASLVIVVVNGLRDVCAVLLNSPDVLQDAFAKNTVTNLNHSLLNRLGNVENDKIRATSTFLDLRFKDVAFKNKLTAENVKWQLTNSVANMLNEGVDDQVDNNQAMDNSTDFQQLTLSLWDSFDRKVSEHKPKGTINSRALLEINRYLEEGIISRKLDPLLCCILYIIPSLV</sequence>
<keyword evidence="2" id="KW-0479">Metal-binding</keyword>
<dbReference type="PANTHER" id="PTHR46481:SF10">
    <property type="entry name" value="ZINC FINGER BED DOMAIN-CONTAINING PROTEIN 39"/>
    <property type="match status" value="1"/>
</dbReference>
<evidence type="ECO:0000313" key="11">
    <source>
        <dbReference type="Proteomes" id="UP000807504"/>
    </source>
</evidence>
<proteinExistence type="predicted"/>
<organism evidence="10 11">
    <name type="scientific">Argiope bruennichi</name>
    <name type="common">Wasp spider</name>
    <name type="synonym">Aranea bruennichi</name>
    <dbReference type="NCBI Taxonomy" id="94029"/>
    <lineage>
        <taxon>Eukaryota</taxon>
        <taxon>Metazoa</taxon>
        <taxon>Ecdysozoa</taxon>
        <taxon>Arthropoda</taxon>
        <taxon>Chelicerata</taxon>
        <taxon>Arachnida</taxon>
        <taxon>Araneae</taxon>
        <taxon>Araneomorphae</taxon>
        <taxon>Entelegynae</taxon>
        <taxon>Araneoidea</taxon>
        <taxon>Araneidae</taxon>
        <taxon>Argiope</taxon>
    </lineage>
</organism>
<keyword evidence="6" id="KW-0804">Transcription</keyword>
<evidence type="ECO:0000256" key="7">
    <source>
        <dbReference type="ARBA" id="ARBA00023242"/>
    </source>
</evidence>
<dbReference type="SMART" id="SM00614">
    <property type="entry name" value="ZnF_BED"/>
    <property type="match status" value="1"/>
</dbReference>
<feature type="domain" description="BED-type" evidence="9">
    <location>
        <begin position="14"/>
        <end position="64"/>
    </location>
</feature>
<dbReference type="Pfam" id="PF02892">
    <property type="entry name" value="zf-BED"/>
    <property type="match status" value="1"/>
</dbReference>
<dbReference type="SUPFAM" id="SSF57667">
    <property type="entry name" value="beta-beta-alpha zinc fingers"/>
    <property type="match status" value="1"/>
</dbReference>
<evidence type="ECO:0000256" key="1">
    <source>
        <dbReference type="ARBA" id="ARBA00004123"/>
    </source>
</evidence>
<keyword evidence="4" id="KW-0862">Zinc</keyword>
<dbReference type="Proteomes" id="UP000807504">
    <property type="component" value="Unassembled WGS sequence"/>
</dbReference>
<dbReference type="InterPro" id="IPR036236">
    <property type="entry name" value="Znf_C2H2_sf"/>
</dbReference>
<evidence type="ECO:0000256" key="2">
    <source>
        <dbReference type="ARBA" id="ARBA00022723"/>
    </source>
</evidence>
<comment type="caution">
    <text evidence="10">The sequence shown here is derived from an EMBL/GenBank/DDBJ whole genome shotgun (WGS) entry which is preliminary data.</text>
</comment>
<evidence type="ECO:0000256" key="3">
    <source>
        <dbReference type="ARBA" id="ARBA00022771"/>
    </source>
</evidence>
<dbReference type="InterPro" id="IPR003656">
    <property type="entry name" value="Znf_BED"/>
</dbReference>